<sequence length="209" mass="23936">MMEVKMKKNIFFLVVLGTSLFLTGCVDQNKKDESHAFIDEGNGEEDAVNTLQVGSKYKIVGPMDELKDAVMDILDSNYWPDTLLSSEELAERTGISENMYDDYMAEYQHTEAGIDMMIIVKAKEGQIQTVEQYLNEYRDLLLNIYSNQPQNKAKIYASRIETIENYVCYIQLGADISSLEKQGNDAMISHCQQENERALYIIEKRILNT</sequence>
<dbReference type="InterPro" id="IPR025648">
    <property type="entry name" value="DUF4358"/>
</dbReference>
<proteinExistence type="predicted"/>
<name>A0A3A9AL25_9FIRM</name>
<accession>A0A3A9AL25</accession>
<organism evidence="1 2">
    <name type="scientific">Parablautia intestinalis</name>
    <dbReference type="NCBI Taxonomy" id="2320100"/>
    <lineage>
        <taxon>Bacteria</taxon>
        <taxon>Bacillati</taxon>
        <taxon>Bacillota</taxon>
        <taxon>Clostridia</taxon>
        <taxon>Lachnospirales</taxon>
        <taxon>Lachnospiraceae</taxon>
        <taxon>Parablautia</taxon>
    </lineage>
</organism>
<dbReference type="PROSITE" id="PS51257">
    <property type="entry name" value="PROKAR_LIPOPROTEIN"/>
    <property type="match status" value="1"/>
</dbReference>
<protein>
    <submittedName>
        <fullName evidence="1">DUF4358 domain-containing protein</fullName>
    </submittedName>
</protein>
<comment type="caution">
    <text evidence="1">The sequence shown here is derived from an EMBL/GenBank/DDBJ whole genome shotgun (WGS) entry which is preliminary data.</text>
</comment>
<evidence type="ECO:0000313" key="2">
    <source>
        <dbReference type="Proteomes" id="UP000280696"/>
    </source>
</evidence>
<gene>
    <name evidence="1" type="ORF">D7V94_08110</name>
</gene>
<dbReference type="AlphaFoldDB" id="A0A3A9AL25"/>
<dbReference type="OrthoDB" id="1707145at2"/>
<keyword evidence="2" id="KW-1185">Reference proteome</keyword>
<dbReference type="Pfam" id="PF14270">
    <property type="entry name" value="DUF4358"/>
    <property type="match status" value="1"/>
</dbReference>
<dbReference type="Proteomes" id="UP000280696">
    <property type="component" value="Unassembled WGS sequence"/>
</dbReference>
<evidence type="ECO:0000313" key="1">
    <source>
        <dbReference type="EMBL" id="RKI92028.1"/>
    </source>
</evidence>
<dbReference type="EMBL" id="RAYQ01000006">
    <property type="protein sequence ID" value="RKI92028.1"/>
    <property type="molecule type" value="Genomic_DNA"/>
</dbReference>
<reference evidence="1 2" key="1">
    <citation type="submission" date="2018-09" db="EMBL/GenBank/DDBJ databases">
        <title>Murine metabolic-syndrome-specific gut microbial biobank.</title>
        <authorList>
            <person name="Liu C."/>
        </authorList>
    </citation>
    <scope>NUCLEOTIDE SEQUENCE [LARGE SCALE GENOMIC DNA]</scope>
    <source>
        <strain evidence="1 2">0.1xD8-82</strain>
    </source>
</reference>